<dbReference type="EMBL" id="PGOL01043580">
    <property type="protein sequence ID" value="PKH89665.1"/>
    <property type="molecule type" value="Genomic_DNA"/>
</dbReference>
<proteinExistence type="predicted"/>
<feature type="non-terminal residue" evidence="1">
    <location>
        <position position="1"/>
    </location>
</feature>
<evidence type="ECO:0000313" key="2">
    <source>
        <dbReference type="Proteomes" id="UP000233551"/>
    </source>
</evidence>
<reference evidence="1 2" key="1">
    <citation type="submission" date="2017-11" db="EMBL/GenBank/DDBJ databases">
        <title>De-novo sequencing of pomegranate (Punica granatum L.) genome.</title>
        <authorList>
            <person name="Akparov Z."/>
            <person name="Amiraslanov A."/>
            <person name="Hajiyeva S."/>
            <person name="Abbasov M."/>
            <person name="Kaur K."/>
            <person name="Hamwieh A."/>
            <person name="Solovyev V."/>
            <person name="Salamov A."/>
            <person name="Braich B."/>
            <person name="Kosarev P."/>
            <person name="Mahmoud A."/>
            <person name="Hajiyev E."/>
            <person name="Babayeva S."/>
            <person name="Izzatullayeva V."/>
            <person name="Mammadov A."/>
            <person name="Mammadov A."/>
            <person name="Sharifova S."/>
            <person name="Ojaghi J."/>
            <person name="Eynullazada K."/>
            <person name="Bayramov B."/>
            <person name="Abdulazimova A."/>
            <person name="Shahmuradov I."/>
        </authorList>
    </citation>
    <scope>NUCLEOTIDE SEQUENCE [LARGE SCALE GENOMIC DNA]</scope>
    <source>
        <strain evidence="2">cv. AG2017</strain>
        <tissue evidence="1">Leaf</tissue>
    </source>
</reference>
<evidence type="ECO:0000313" key="1">
    <source>
        <dbReference type="EMBL" id="PKH89665.1"/>
    </source>
</evidence>
<dbReference type="Proteomes" id="UP000233551">
    <property type="component" value="Unassembled WGS sequence"/>
</dbReference>
<protein>
    <submittedName>
        <fullName evidence="1">Uncharacterized protein</fullName>
    </submittedName>
</protein>
<sequence length="72" mass="8073">LCFQFRVLYSQSFGCNAGDLRALQDVMNGLESGIDSRIVPILRFGDSTRDSSPIPAFGFIPLNWNRLTYVES</sequence>
<keyword evidence="2" id="KW-1185">Reference proteome</keyword>
<comment type="caution">
    <text evidence="1">The sequence shown here is derived from an EMBL/GenBank/DDBJ whole genome shotgun (WGS) entry which is preliminary data.</text>
</comment>
<accession>A0A2I0H1M7</accession>
<name>A0A2I0H1M7_PUNGR</name>
<organism evidence="1 2">
    <name type="scientific">Punica granatum</name>
    <name type="common">Pomegranate</name>
    <dbReference type="NCBI Taxonomy" id="22663"/>
    <lineage>
        <taxon>Eukaryota</taxon>
        <taxon>Viridiplantae</taxon>
        <taxon>Streptophyta</taxon>
        <taxon>Embryophyta</taxon>
        <taxon>Tracheophyta</taxon>
        <taxon>Spermatophyta</taxon>
        <taxon>Magnoliopsida</taxon>
        <taxon>eudicotyledons</taxon>
        <taxon>Gunneridae</taxon>
        <taxon>Pentapetalae</taxon>
        <taxon>rosids</taxon>
        <taxon>malvids</taxon>
        <taxon>Myrtales</taxon>
        <taxon>Lythraceae</taxon>
        <taxon>Punica</taxon>
    </lineage>
</organism>
<gene>
    <name evidence="1" type="ORF">CRG98_049890</name>
</gene>
<dbReference type="AlphaFoldDB" id="A0A2I0H1M7"/>